<feature type="domain" description="ABC transmembrane type-1" evidence="8">
    <location>
        <begin position="9"/>
        <end position="200"/>
    </location>
</feature>
<sequence>VFARTLYGGRISLLVGITAAAISTFIGVILGSIAGYCGKKADMIIMRITDIMMTFPPLIIMLTVVAITGPGLLNVILIIGGLVWPQTTRLVRGQFLTMVGQEFVLAAKAQGLPDWIIIFRHCIPNVMAPLMARISFAVNGAILSEAGLSFLGIGIPSPTPTWGNMMQAARNLDVLQLYPWMWVFPAVFTLVTILCINFIGDGLRDAFDPKQLLG</sequence>
<keyword evidence="3" id="KW-1003">Cell membrane</keyword>
<keyword evidence="6 7" id="KW-0472">Membrane</keyword>
<dbReference type="InterPro" id="IPR000515">
    <property type="entry name" value="MetI-like"/>
</dbReference>
<dbReference type="CDD" id="cd06261">
    <property type="entry name" value="TM_PBP2"/>
    <property type="match status" value="1"/>
</dbReference>
<evidence type="ECO:0000256" key="1">
    <source>
        <dbReference type="ARBA" id="ARBA00004651"/>
    </source>
</evidence>
<keyword evidence="2" id="KW-0813">Transport</keyword>
<reference evidence="9" key="1">
    <citation type="journal article" date="2014" name="Front. Microbiol.">
        <title>High frequency of phylogenetically diverse reductive dehalogenase-homologous genes in deep subseafloor sedimentary metagenomes.</title>
        <authorList>
            <person name="Kawai M."/>
            <person name="Futagami T."/>
            <person name="Toyoda A."/>
            <person name="Takaki Y."/>
            <person name="Nishi S."/>
            <person name="Hori S."/>
            <person name="Arai W."/>
            <person name="Tsubouchi T."/>
            <person name="Morono Y."/>
            <person name="Uchiyama I."/>
            <person name="Ito T."/>
            <person name="Fujiyama A."/>
            <person name="Inagaki F."/>
            <person name="Takami H."/>
        </authorList>
    </citation>
    <scope>NUCLEOTIDE SEQUENCE</scope>
    <source>
        <strain evidence="9">Expedition CK06-06</strain>
    </source>
</reference>
<comment type="subcellular location">
    <subcellularLocation>
        <location evidence="1">Cell membrane</location>
        <topology evidence="1">Multi-pass membrane protein</topology>
    </subcellularLocation>
</comment>
<dbReference type="GO" id="GO:0005886">
    <property type="term" value="C:plasma membrane"/>
    <property type="evidence" value="ECO:0007669"/>
    <property type="project" value="UniProtKB-SubCell"/>
</dbReference>
<feature type="transmembrane region" description="Helical" evidence="7">
    <location>
        <begin position="58"/>
        <end position="83"/>
    </location>
</feature>
<dbReference type="SUPFAM" id="SSF161098">
    <property type="entry name" value="MetI-like"/>
    <property type="match status" value="1"/>
</dbReference>
<keyword evidence="4 7" id="KW-0812">Transmembrane</keyword>
<accession>X0YZI3</accession>
<feature type="transmembrane region" description="Helical" evidence="7">
    <location>
        <begin position="177"/>
        <end position="200"/>
    </location>
</feature>
<comment type="caution">
    <text evidence="9">The sequence shown here is derived from an EMBL/GenBank/DDBJ whole genome shotgun (WGS) entry which is preliminary data.</text>
</comment>
<evidence type="ECO:0000256" key="4">
    <source>
        <dbReference type="ARBA" id="ARBA00022692"/>
    </source>
</evidence>
<evidence type="ECO:0000256" key="5">
    <source>
        <dbReference type="ARBA" id="ARBA00022989"/>
    </source>
</evidence>
<evidence type="ECO:0000259" key="8">
    <source>
        <dbReference type="PROSITE" id="PS50928"/>
    </source>
</evidence>
<dbReference type="Pfam" id="PF00528">
    <property type="entry name" value="BPD_transp_1"/>
    <property type="match status" value="1"/>
</dbReference>
<organism evidence="9">
    <name type="scientific">marine sediment metagenome</name>
    <dbReference type="NCBI Taxonomy" id="412755"/>
    <lineage>
        <taxon>unclassified sequences</taxon>
        <taxon>metagenomes</taxon>
        <taxon>ecological metagenomes</taxon>
    </lineage>
</organism>
<dbReference type="InterPro" id="IPR035906">
    <property type="entry name" value="MetI-like_sf"/>
</dbReference>
<evidence type="ECO:0000256" key="7">
    <source>
        <dbReference type="SAM" id="Phobius"/>
    </source>
</evidence>
<dbReference type="Gene3D" id="1.10.3720.10">
    <property type="entry name" value="MetI-like"/>
    <property type="match status" value="1"/>
</dbReference>
<feature type="transmembrane region" description="Helical" evidence="7">
    <location>
        <begin position="134"/>
        <end position="157"/>
    </location>
</feature>
<dbReference type="AlphaFoldDB" id="X0YZI3"/>
<dbReference type="PANTHER" id="PTHR43386:SF1">
    <property type="entry name" value="D,D-DIPEPTIDE TRANSPORT SYSTEM PERMEASE PROTEIN DDPC-RELATED"/>
    <property type="match status" value="1"/>
</dbReference>
<feature type="non-terminal residue" evidence="9">
    <location>
        <position position="1"/>
    </location>
</feature>
<dbReference type="EMBL" id="BART01005182">
    <property type="protein sequence ID" value="GAG62209.1"/>
    <property type="molecule type" value="Genomic_DNA"/>
</dbReference>
<dbReference type="InterPro" id="IPR050366">
    <property type="entry name" value="BP-dependent_transpt_permease"/>
</dbReference>
<feature type="transmembrane region" description="Helical" evidence="7">
    <location>
        <begin position="12"/>
        <end position="37"/>
    </location>
</feature>
<dbReference type="PANTHER" id="PTHR43386">
    <property type="entry name" value="OLIGOPEPTIDE TRANSPORT SYSTEM PERMEASE PROTEIN APPC"/>
    <property type="match status" value="1"/>
</dbReference>
<evidence type="ECO:0000256" key="2">
    <source>
        <dbReference type="ARBA" id="ARBA00022448"/>
    </source>
</evidence>
<protein>
    <recommendedName>
        <fullName evidence="8">ABC transmembrane type-1 domain-containing protein</fullName>
    </recommendedName>
</protein>
<dbReference type="PROSITE" id="PS50928">
    <property type="entry name" value="ABC_TM1"/>
    <property type="match status" value="1"/>
</dbReference>
<name>X0YZI3_9ZZZZ</name>
<evidence type="ECO:0000256" key="3">
    <source>
        <dbReference type="ARBA" id="ARBA00022475"/>
    </source>
</evidence>
<gene>
    <name evidence="9" type="ORF">S01H4_12282</name>
</gene>
<evidence type="ECO:0000313" key="9">
    <source>
        <dbReference type="EMBL" id="GAG62209.1"/>
    </source>
</evidence>
<proteinExistence type="predicted"/>
<keyword evidence="5 7" id="KW-1133">Transmembrane helix</keyword>
<evidence type="ECO:0000256" key="6">
    <source>
        <dbReference type="ARBA" id="ARBA00023136"/>
    </source>
</evidence>
<dbReference type="GO" id="GO:0055085">
    <property type="term" value="P:transmembrane transport"/>
    <property type="evidence" value="ECO:0007669"/>
    <property type="project" value="InterPro"/>
</dbReference>